<dbReference type="GO" id="GO:0004559">
    <property type="term" value="F:alpha-mannosidase activity"/>
    <property type="evidence" value="ECO:0007669"/>
    <property type="project" value="InterPro"/>
</dbReference>
<dbReference type="SMART" id="SM00872">
    <property type="entry name" value="Alpha-mann_mid"/>
    <property type="match status" value="1"/>
</dbReference>
<reference evidence="3 4" key="1">
    <citation type="submission" date="2020-08" db="EMBL/GenBank/DDBJ databases">
        <title>Genome sequence of Tessaracoccus defluvii JCM 17540T.</title>
        <authorList>
            <person name="Hyun D.-W."/>
            <person name="Bae J.-W."/>
        </authorList>
    </citation>
    <scope>NUCLEOTIDE SEQUENCE [LARGE SCALE GENOMIC DNA]</scope>
    <source>
        <strain evidence="3 4">JCM 17540</strain>
    </source>
</reference>
<evidence type="ECO:0000313" key="4">
    <source>
        <dbReference type="Proteomes" id="UP000516117"/>
    </source>
</evidence>
<accession>A0A7H0H3J2</accession>
<dbReference type="GO" id="GO:0009313">
    <property type="term" value="P:oligosaccharide catabolic process"/>
    <property type="evidence" value="ECO:0007669"/>
    <property type="project" value="TreeGrafter"/>
</dbReference>
<name>A0A7H0H3J2_9ACTN</name>
<dbReference type="GO" id="GO:0030246">
    <property type="term" value="F:carbohydrate binding"/>
    <property type="evidence" value="ECO:0007669"/>
    <property type="project" value="InterPro"/>
</dbReference>
<dbReference type="SUPFAM" id="SSF74650">
    <property type="entry name" value="Galactose mutarotase-like"/>
    <property type="match status" value="1"/>
</dbReference>
<proteinExistence type="inferred from homology"/>
<dbReference type="InterPro" id="IPR000602">
    <property type="entry name" value="Glyco_hydro_38_N"/>
</dbReference>
<dbReference type="InterPro" id="IPR027291">
    <property type="entry name" value="Glyco_hydro_38_N_sf"/>
</dbReference>
<dbReference type="AlphaFoldDB" id="A0A7H0H3J2"/>
<evidence type="ECO:0000259" key="2">
    <source>
        <dbReference type="SMART" id="SM00872"/>
    </source>
</evidence>
<evidence type="ECO:0000313" key="3">
    <source>
        <dbReference type="EMBL" id="QNP55108.1"/>
    </source>
</evidence>
<dbReference type="GO" id="GO:0006013">
    <property type="term" value="P:mannose metabolic process"/>
    <property type="evidence" value="ECO:0007669"/>
    <property type="project" value="InterPro"/>
</dbReference>
<dbReference type="KEGG" id="tdf:H9L22_12680"/>
<dbReference type="Proteomes" id="UP000516117">
    <property type="component" value="Chromosome"/>
</dbReference>
<sequence length="887" mass="95310">MTDPLPRAMWIVPHTHWDREWYEPHDVFRARLVSMLDSLLTMLEREPGYRFTLDGQSAAIDDYLEIRPEETDRVRAAVARGQLALGPFQILLDEFCCDGETIVRNLEHGIASARRLGGEMRVGYLPDMFGHAAQTPQILRGFGIADASLWRGVPAAVDRHAFLWEGLDGSAVRVEYLWDGYGSALKLFEPLEKLPELVDAYVRENAGWFGGEDVAGWFGTDHMAPRADLVQILRAYDGEVELRIGTVADVIAARDHSPAALASLPVVRGELRSHARGNLLPGVFSIRTDLKAAMAAAERALTTGERLDAFVGGPSRTAFFERGWGLVIESTAHDSVTGCGVDSTADEVESRLKVAAQTAAGAIDIALAPLGSAAQEGAVAVFNQSAFRRPVQAELVLEADRAGLPANVQLLKSLPTVIGDETVSTSDLPKIVRRIHGQELFGKHIRSWTWEGDELVFTVADHTAGDFDLAGFVAVLTRKSAEGERLFRVVTQVPPTSRVLVAGEADGLSAVALDARAAAAPSHPVAARGTALDNGLVRVEVASDGGVTVEDLRSGVALSDALRIVDDGDRGDSYNYGPVDGPVTAAESVEVVTVEEGPLRGRILIRRGYRLPVGIDATDRSRRADETTLQLVETLLELRAGEPFVRVDVTLTNHVRDHRLRVLVPTLGSGLTGSTSVGQYGATARGRDAEGGWGEFPLPTFPATRSITAGGVGVLLDKLVEYEIVDGGAGPDQIALTALRSVGMMSVNVHPLRDEPAGSQFEVPGAQYLGRRTRLAFAIDLDGERIVQHADQFRFTPVTAPGRGGEPPVPGVALRTEGRVALESLRRVPGGVEARFVNYADTPQPLRVAAEGTWVPTDLTGAAVGGPVDPWSLEVGAGRIITLRREF</sequence>
<dbReference type="Pfam" id="PF01074">
    <property type="entry name" value="Glyco_hydro_38N"/>
    <property type="match status" value="1"/>
</dbReference>
<gene>
    <name evidence="3" type="ORF">H9L22_12680</name>
</gene>
<feature type="domain" description="Glycoside hydrolase family 38 central" evidence="2">
    <location>
        <begin position="278"/>
        <end position="352"/>
    </location>
</feature>
<dbReference type="InterPro" id="IPR015341">
    <property type="entry name" value="Glyco_hydro_38_cen"/>
</dbReference>
<dbReference type="InterPro" id="IPR037094">
    <property type="entry name" value="Glyco_hydro_38_cen_sf"/>
</dbReference>
<dbReference type="EMBL" id="CP060789">
    <property type="protein sequence ID" value="QNP55108.1"/>
    <property type="molecule type" value="Genomic_DNA"/>
</dbReference>
<dbReference type="Gene3D" id="1.20.1270.50">
    <property type="entry name" value="Glycoside hydrolase family 38, central domain"/>
    <property type="match status" value="1"/>
</dbReference>
<dbReference type="Gene3D" id="3.20.110.10">
    <property type="entry name" value="Glycoside hydrolase 38, N terminal domain"/>
    <property type="match status" value="1"/>
</dbReference>
<organism evidence="3 4">
    <name type="scientific">Tessaracoccus defluvii</name>
    <dbReference type="NCBI Taxonomy" id="1285901"/>
    <lineage>
        <taxon>Bacteria</taxon>
        <taxon>Bacillati</taxon>
        <taxon>Actinomycetota</taxon>
        <taxon>Actinomycetes</taxon>
        <taxon>Propionibacteriales</taxon>
        <taxon>Propionibacteriaceae</taxon>
        <taxon>Tessaracoccus</taxon>
    </lineage>
</organism>
<dbReference type="PANTHER" id="PTHR46017:SF2">
    <property type="entry name" value="MANNOSYLGLYCERATE HYDROLASE"/>
    <property type="match status" value="1"/>
</dbReference>
<dbReference type="PANTHER" id="PTHR46017">
    <property type="entry name" value="ALPHA-MANNOSIDASE 2C1"/>
    <property type="match status" value="1"/>
</dbReference>
<keyword evidence="4" id="KW-1185">Reference proteome</keyword>
<dbReference type="Gene3D" id="2.70.98.30">
    <property type="entry name" value="Golgi alpha-mannosidase II, domain 4"/>
    <property type="match status" value="1"/>
</dbReference>
<dbReference type="RefSeq" id="WP_187720244.1">
    <property type="nucleotide sequence ID" value="NZ_BAABBL010000007.1"/>
</dbReference>
<comment type="similarity">
    <text evidence="1">Belongs to the glycosyl hydrolase 38 family.</text>
</comment>
<protein>
    <submittedName>
        <fullName evidence="3">Alpha-mannosidase</fullName>
    </submittedName>
</protein>
<dbReference type="InterPro" id="IPR011330">
    <property type="entry name" value="Glyco_hydro/deAcase_b/a-brl"/>
</dbReference>
<dbReference type="InterPro" id="IPR011013">
    <property type="entry name" value="Gal_mutarotase_sf_dom"/>
</dbReference>
<evidence type="ECO:0000256" key="1">
    <source>
        <dbReference type="ARBA" id="ARBA00009792"/>
    </source>
</evidence>
<dbReference type="SUPFAM" id="SSF88713">
    <property type="entry name" value="Glycoside hydrolase/deacetylase"/>
    <property type="match status" value="1"/>
</dbReference>